<sequence length="107" mass="10869">MNSKEWNIQPVVFTDLGQHVAVLSSARPPASALAPSPLPPSPPLHAPSPFVAACAPSPSPPPPSLPLHAPPPSAAALPLPCGLLCCCCASPPSVPDGTTLIWKDDVM</sequence>
<protein>
    <submittedName>
        <fullName evidence="1">Uncharacterized protein</fullName>
    </submittedName>
</protein>
<gene>
    <name evidence="1" type="ORF">HYH02_003482</name>
</gene>
<proteinExistence type="predicted"/>
<dbReference type="EMBL" id="JAEHOD010000007">
    <property type="protein sequence ID" value="KAG2451702.1"/>
    <property type="molecule type" value="Genomic_DNA"/>
</dbReference>
<dbReference type="AlphaFoldDB" id="A0A836B9E9"/>
<keyword evidence="2" id="KW-1185">Reference proteome</keyword>
<organism evidence="1 2">
    <name type="scientific">Chlamydomonas schloesseri</name>
    <dbReference type="NCBI Taxonomy" id="2026947"/>
    <lineage>
        <taxon>Eukaryota</taxon>
        <taxon>Viridiplantae</taxon>
        <taxon>Chlorophyta</taxon>
        <taxon>core chlorophytes</taxon>
        <taxon>Chlorophyceae</taxon>
        <taxon>CS clade</taxon>
        <taxon>Chlamydomonadales</taxon>
        <taxon>Chlamydomonadaceae</taxon>
        <taxon>Chlamydomonas</taxon>
    </lineage>
</organism>
<evidence type="ECO:0000313" key="1">
    <source>
        <dbReference type="EMBL" id="KAG2451702.1"/>
    </source>
</evidence>
<accession>A0A836B9E9</accession>
<name>A0A836B9E9_9CHLO</name>
<dbReference type="Proteomes" id="UP000613740">
    <property type="component" value="Unassembled WGS sequence"/>
</dbReference>
<comment type="caution">
    <text evidence="1">The sequence shown here is derived from an EMBL/GenBank/DDBJ whole genome shotgun (WGS) entry which is preliminary data.</text>
</comment>
<evidence type="ECO:0000313" key="2">
    <source>
        <dbReference type="Proteomes" id="UP000613740"/>
    </source>
</evidence>
<reference evidence="1" key="1">
    <citation type="journal article" date="2020" name="bioRxiv">
        <title>Comparative genomics of Chlamydomonas.</title>
        <authorList>
            <person name="Craig R.J."/>
            <person name="Hasan A.R."/>
            <person name="Ness R.W."/>
            <person name="Keightley P.D."/>
        </authorList>
    </citation>
    <scope>NUCLEOTIDE SEQUENCE</scope>
    <source>
        <strain evidence="1">CCAP 11/173</strain>
    </source>
</reference>